<reference evidence="1 2" key="1">
    <citation type="submission" date="2021-02" db="EMBL/GenBank/DDBJ databases">
        <title>FDA dAtabase for Regulatory Grade micrObial Sequences (FDA-ARGOS): Supporting development and validation of Infectious Disease Dx tests.</title>
        <authorList>
            <person name="Carlson P."/>
            <person name="Fischbach M."/>
            <person name="Hastie J."/>
            <person name="Bilen M."/>
            <person name="Cheng A."/>
            <person name="Tallon L."/>
            <person name="Sadzewicz L."/>
            <person name="Zhao X."/>
            <person name="Boylan J."/>
            <person name="Ott S."/>
            <person name="Bowen H."/>
            <person name="Vavikolanu K."/>
            <person name="Mehta A."/>
            <person name="Aluvathingal J."/>
            <person name="Nadendla S."/>
            <person name="Yan Y."/>
            <person name="Sichtig H."/>
        </authorList>
    </citation>
    <scope>NUCLEOTIDE SEQUENCE [LARGE SCALE GENOMIC DNA]</scope>
    <source>
        <strain evidence="1 2">FDAARGOS_1229</strain>
    </source>
</reference>
<evidence type="ECO:0000313" key="2">
    <source>
        <dbReference type="Proteomes" id="UP000654720"/>
    </source>
</evidence>
<accession>A0ABX7H253</accession>
<dbReference type="GeneID" id="93098513"/>
<name>A0ABX7H253_9BACT</name>
<sequence length="63" mass="7083">MGTIRQEKGLPGFHADVLPGDHSQLTNGYETWAIRQSLLCHALFLLEHPLNSFRVAGYLVIFC</sequence>
<dbReference type="RefSeq" id="WP_027202612.1">
    <property type="nucleotide sequence ID" value="NZ_CAJKXH010000030.1"/>
</dbReference>
<dbReference type="EMBL" id="CP069450">
    <property type="protein sequence ID" value="QRO48863.1"/>
    <property type="molecule type" value="Genomic_DNA"/>
</dbReference>
<keyword evidence="2" id="KW-1185">Reference proteome</keyword>
<dbReference type="Proteomes" id="UP000654720">
    <property type="component" value="Chromosome"/>
</dbReference>
<gene>
    <name evidence="1" type="ORF">I6J59_13060</name>
</gene>
<evidence type="ECO:0000313" key="1">
    <source>
        <dbReference type="EMBL" id="QRO48863.1"/>
    </source>
</evidence>
<protein>
    <submittedName>
        <fullName evidence="1">Uncharacterized protein</fullName>
    </submittedName>
</protein>
<organism evidence="1 2">
    <name type="scientific">Butyricimonas virosa</name>
    <dbReference type="NCBI Taxonomy" id="544645"/>
    <lineage>
        <taxon>Bacteria</taxon>
        <taxon>Pseudomonadati</taxon>
        <taxon>Bacteroidota</taxon>
        <taxon>Bacteroidia</taxon>
        <taxon>Bacteroidales</taxon>
        <taxon>Odoribacteraceae</taxon>
        <taxon>Butyricimonas</taxon>
    </lineage>
</organism>
<proteinExistence type="predicted"/>